<evidence type="ECO:0000256" key="1">
    <source>
        <dbReference type="SAM" id="Phobius"/>
    </source>
</evidence>
<reference evidence="3 4" key="1">
    <citation type="submission" date="2016-10" db="EMBL/GenBank/DDBJ databases">
        <authorList>
            <person name="de Groot N.N."/>
        </authorList>
    </citation>
    <scope>NUCLEOTIDE SEQUENCE [LARGE SCALE GENOMIC DNA]</scope>
    <source>
        <strain evidence="3 4">DSM 1801</strain>
    </source>
</reference>
<keyword evidence="1" id="KW-1133">Transmembrane helix</keyword>
<evidence type="ECO:0000259" key="2">
    <source>
        <dbReference type="Pfam" id="PF01551"/>
    </source>
</evidence>
<evidence type="ECO:0000313" key="4">
    <source>
        <dbReference type="Proteomes" id="UP000199800"/>
    </source>
</evidence>
<dbReference type="Pfam" id="PF01551">
    <property type="entry name" value="Peptidase_M23"/>
    <property type="match status" value="1"/>
</dbReference>
<proteinExistence type="predicted"/>
<dbReference type="Gene3D" id="2.70.70.10">
    <property type="entry name" value="Glucose Permease (Domain IIA)"/>
    <property type="match status" value="1"/>
</dbReference>
<dbReference type="SUPFAM" id="SSF51261">
    <property type="entry name" value="Duplicated hybrid motif"/>
    <property type="match status" value="1"/>
</dbReference>
<gene>
    <name evidence="3" type="ORF">SAMN04487772_10815</name>
</gene>
<feature type="transmembrane region" description="Helical" evidence="1">
    <location>
        <begin position="14"/>
        <end position="35"/>
    </location>
</feature>
<dbReference type="PANTHER" id="PTHR21666:SF270">
    <property type="entry name" value="MUREIN HYDROLASE ACTIVATOR ENVC"/>
    <property type="match status" value="1"/>
</dbReference>
<name>A0A1I0BM50_9FIRM</name>
<dbReference type="InterPro" id="IPR050570">
    <property type="entry name" value="Cell_wall_metabolism_enzyme"/>
</dbReference>
<dbReference type="CDD" id="cd12797">
    <property type="entry name" value="M23_peptidase"/>
    <property type="match status" value="1"/>
</dbReference>
<sequence length="262" mass="28523">MVKGQNEKTTNKSFYIWMLAGALAIICICAVCLNIRNLNDKEKDKSIHNSIAEHEVETPAPAKDVASIGDAQISSRKVTDEVNLLENDIVDDGAKNTVKETAKPSKKPEAVSVMSNGNAVLNSLKFDEEAGLAWPVSGNVILNYSDSNTIYFPTLACYKCNPAIIISADEGAKVKSAAKGVVTNIFENEETGKTIQMSIGGDYTLTYGQLKDLTVKKGDAVKEGQVIASIAKPSKYYVEEGDNLYFKVEQKDKTVNPMYLLK</sequence>
<evidence type="ECO:0000313" key="3">
    <source>
        <dbReference type="EMBL" id="SET08031.1"/>
    </source>
</evidence>
<dbReference type="Proteomes" id="UP000199800">
    <property type="component" value="Unassembled WGS sequence"/>
</dbReference>
<dbReference type="PANTHER" id="PTHR21666">
    <property type="entry name" value="PEPTIDASE-RELATED"/>
    <property type="match status" value="1"/>
</dbReference>
<protein>
    <submittedName>
        <fullName evidence="3">Peptidase family M23</fullName>
    </submittedName>
</protein>
<keyword evidence="1" id="KW-0472">Membrane</keyword>
<dbReference type="InterPro" id="IPR011055">
    <property type="entry name" value="Dup_hybrid_motif"/>
</dbReference>
<accession>A0A1I0BM50</accession>
<dbReference type="EMBL" id="FOHN01000008">
    <property type="protein sequence ID" value="SET08031.1"/>
    <property type="molecule type" value="Genomic_DNA"/>
</dbReference>
<dbReference type="STRING" id="29364.SAMN04487772_10815"/>
<organism evidence="3 4">
    <name type="scientific">[Clostridium] polysaccharolyticum</name>
    <dbReference type="NCBI Taxonomy" id="29364"/>
    <lineage>
        <taxon>Bacteria</taxon>
        <taxon>Bacillati</taxon>
        <taxon>Bacillota</taxon>
        <taxon>Clostridia</taxon>
        <taxon>Lachnospirales</taxon>
        <taxon>Lachnospiraceae</taxon>
    </lineage>
</organism>
<feature type="domain" description="M23ase beta-sheet core" evidence="2">
    <location>
        <begin position="163"/>
        <end position="257"/>
    </location>
</feature>
<dbReference type="AlphaFoldDB" id="A0A1I0BM50"/>
<keyword evidence="4" id="KW-1185">Reference proteome</keyword>
<dbReference type="OrthoDB" id="1938544at2"/>
<dbReference type="GO" id="GO:0004222">
    <property type="term" value="F:metalloendopeptidase activity"/>
    <property type="evidence" value="ECO:0007669"/>
    <property type="project" value="TreeGrafter"/>
</dbReference>
<keyword evidence="1" id="KW-0812">Transmembrane</keyword>
<dbReference type="RefSeq" id="WP_092477495.1">
    <property type="nucleotide sequence ID" value="NZ_FOHN01000008.1"/>
</dbReference>
<dbReference type="InterPro" id="IPR016047">
    <property type="entry name" value="M23ase_b-sheet_dom"/>
</dbReference>